<evidence type="ECO:0000256" key="1">
    <source>
        <dbReference type="SAM" id="MobiDB-lite"/>
    </source>
</evidence>
<gene>
    <name evidence="2" type="ORF">CKAH01_15060</name>
</gene>
<proteinExistence type="predicted"/>
<dbReference type="EMBL" id="VYYT01000107">
    <property type="protein sequence ID" value="KAK2769693.1"/>
    <property type="molecule type" value="Genomic_DNA"/>
</dbReference>
<dbReference type="Proteomes" id="UP001281614">
    <property type="component" value="Unassembled WGS sequence"/>
</dbReference>
<protein>
    <submittedName>
        <fullName evidence="2">Uncharacterized protein</fullName>
    </submittedName>
</protein>
<feature type="compositionally biased region" description="Pro residues" evidence="1">
    <location>
        <begin position="86"/>
        <end position="95"/>
    </location>
</feature>
<dbReference type="AlphaFoldDB" id="A0AAE0DBK0"/>
<keyword evidence="3" id="KW-1185">Reference proteome</keyword>
<reference evidence="2" key="1">
    <citation type="submission" date="2023-02" db="EMBL/GenBank/DDBJ databases">
        <title>Colletotrichum kahawae CIFC_Que2 genome sequencing and assembly.</title>
        <authorList>
            <person name="Baroncelli R."/>
        </authorList>
    </citation>
    <scope>NUCLEOTIDE SEQUENCE</scope>
    <source>
        <strain evidence="2">CIFC_Que2</strain>
    </source>
</reference>
<evidence type="ECO:0000313" key="2">
    <source>
        <dbReference type="EMBL" id="KAK2769693.1"/>
    </source>
</evidence>
<feature type="region of interest" description="Disordered" evidence="1">
    <location>
        <begin position="73"/>
        <end position="100"/>
    </location>
</feature>
<evidence type="ECO:0000313" key="3">
    <source>
        <dbReference type="Proteomes" id="UP001281614"/>
    </source>
</evidence>
<comment type="caution">
    <text evidence="2">The sequence shown here is derived from an EMBL/GenBank/DDBJ whole genome shotgun (WGS) entry which is preliminary data.</text>
</comment>
<name>A0AAE0DBK0_COLKA</name>
<accession>A0AAE0DBK0</accession>
<sequence length="131" mass="14343">MLRASWTKLQSPDDPQRWGVRRSPQQIEPRSSSPPPRAGQSRTQRYPLQPIVLASLLGRSSWAVQFLLRPTPSRCSGEAMQHPSDTPSPPTPPAPAAAANTATHTACWCLRASASACPGWRLSRRTRPLPS</sequence>
<feature type="region of interest" description="Disordered" evidence="1">
    <location>
        <begin position="1"/>
        <end position="46"/>
    </location>
</feature>
<organism evidence="2 3">
    <name type="scientific">Colletotrichum kahawae</name>
    <name type="common">Coffee berry disease fungus</name>
    <dbReference type="NCBI Taxonomy" id="34407"/>
    <lineage>
        <taxon>Eukaryota</taxon>
        <taxon>Fungi</taxon>
        <taxon>Dikarya</taxon>
        <taxon>Ascomycota</taxon>
        <taxon>Pezizomycotina</taxon>
        <taxon>Sordariomycetes</taxon>
        <taxon>Hypocreomycetidae</taxon>
        <taxon>Glomerellales</taxon>
        <taxon>Glomerellaceae</taxon>
        <taxon>Colletotrichum</taxon>
        <taxon>Colletotrichum gloeosporioides species complex</taxon>
    </lineage>
</organism>